<dbReference type="AlphaFoldDB" id="A0A0N0BGG9"/>
<name>A0A0N0BGG9_9HYME</name>
<gene>
    <name evidence="1" type="ORF">WN51_00395</name>
</gene>
<keyword evidence="2" id="KW-1185">Reference proteome</keyword>
<accession>A0A0N0BGG9</accession>
<protein>
    <submittedName>
        <fullName evidence="1">Uncharacterized protein</fullName>
    </submittedName>
</protein>
<proteinExistence type="predicted"/>
<dbReference type="Proteomes" id="UP000053105">
    <property type="component" value="Unassembled WGS sequence"/>
</dbReference>
<organism evidence="1 2">
    <name type="scientific">Melipona quadrifasciata</name>
    <dbReference type="NCBI Taxonomy" id="166423"/>
    <lineage>
        <taxon>Eukaryota</taxon>
        <taxon>Metazoa</taxon>
        <taxon>Ecdysozoa</taxon>
        <taxon>Arthropoda</taxon>
        <taxon>Hexapoda</taxon>
        <taxon>Insecta</taxon>
        <taxon>Pterygota</taxon>
        <taxon>Neoptera</taxon>
        <taxon>Endopterygota</taxon>
        <taxon>Hymenoptera</taxon>
        <taxon>Apocrita</taxon>
        <taxon>Aculeata</taxon>
        <taxon>Apoidea</taxon>
        <taxon>Anthophila</taxon>
        <taxon>Apidae</taxon>
        <taxon>Melipona</taxon>
    </lineage>
</organism>
<reference evidence="1 2" key="1">
    <citation type="submission" date="2015-07" db="EMBL/GenBank/DDBJ databases">
        <title>The genome of Melipona quadrifasciata.</title>
        <authorList>
            <person name="Pan H."/>
            <person name="Kapheim K."/>
        </authorList>
    </citation>
    <scope>NUCLEOTIDE SEQUENCE [LARGE SCALE GENOMIC DNA]</scope>
    <source>
        <strain evidence="1">0111107301</strain>
        <tissue evidence="1">Whole body</tissue>
    </source>
</reference>
<sequence>MSHDRSEKVNDNARLKIFNARNCYVRDTARRLGLHYRTVSCHLQTLAGLKKVRSLNKCPSAWLSLHEVRRR</sequence>
<dbReference type="EMBL" id="KQ435781">
    <property type="protein sequence ID" value="KOX74788.1"/>
    <property type="molecule type" value="Genomic_DNA"/>
</dbReference>
<evidence type="ECO:0000313" key="2">
    <source>
        <dbReference type="Proteomes" id="UP000053105"/>
    </source>
</evidence>
<evidence type="ECO:0000313" key="1">
    <source>
        <dbReference type="EMBL" id="KOX74788.1"/>
    </source>
</evidence>